<feature type="region of interest" description="Disordered" evidence="1">
    <location>
        <begin position="102"/>
        <end position="124"/>
    </location>
</feature>
<dbReference type="RefSeq" id="WP_126144614.1">
    <property type="nucleotide sequence ID" value="NZ_RXHU01000107.1"/>
</dbReference>
<dbReference type="AlphaFoldDB" id="A0A3S0CQB9"/>
<dbReference type="EMBL" id="RXHU01000107">
    <property type="protein sequence ID" value="RTE03052.1"/>
    <property type="molecule type" value="Genomic_DNA"/>
</dbReference>
<dbReference type="OrthoDB" id="2427704at2"/>
<feature type="compositionally biased region" description="Basic and acidic residues" evidence="1">
    <location>
        <begin position="102"/>
        <end position="113"/>
    </location>
</feature>
<dbReference type="Proteomes" id="UP000276128">
    <property type="component" value="Unassembled WGS sequence"/>
</dbReference>
<proteinExistence type="predicted"/>
<evidence type="ECO:0000256" key="1">
    <source>
        <dbReference type="SAM" id="MobiDB-lite"/>
    </source>
</evidence>
<accession>A0A3S0CQB9</accession>
<evidence type="ECO:0000313" key="3">
    <source>
        <dbReference type="Proteomes" id="UP000276128"/>
    </source>
</evidence>
<evidence type="ECO:0000313" key="2">
    <source>
        <dbReference type="EMBL" id="RTE03052.1"/>
    </source>
</evidence>
<protein>
    <submittedName>
        <fullName evidence="2">IDEAL domain-containing protein</fullName>
    </submittedName>
</protein>
<organism evidence="2 3">
    <name type="scientific">Paenibacillus whitsoniae</name>
    <dbReference type="NCBI Taxonomy" id="2496558"/>
    <lineage>
        <taxon>Bacteria</taxon>
        <taxon>Bacillati</taxon>
        <taxon>Bacillota</taxon>
        <taxon>Bacilli</taxon>
        <taxon>Bacillales</taxon>
        <taxon>Paenibacillaceae</taxon>
        <taxon>Paenibacillus</taxon>
    </lineage>
</organism>
<comment type="caution">
    <text evidence="2">The sequence shown here is derived from an EMBL/GenBank/DDBJ whole genome shotgun (WGS) entry which is preliminary data.</text>
</comment>
<name>A0A3S0CQB9_9BACL</name>
<keyword evidence="3" id="KW-1185">Reference proteome</keyword>
<reference evidence="2 3" key="1">
    <citation type="submission" date="2018-12" db="EMBL/GenBank/DDBJ databases">
        <title>Bacillus ochoae sp. nov., Paenibacillus whitsoniae sp. nov., Paenibacillus spiritus sp. nov. Isolated from the Mars Exploration Rover during spacecraft assembly.</title>
        <authorList>
            <person name="Seuylemezian A."/>
            <person name="Vaishampayan P."/>
        </authorList>
    </citation>
    <scope>NUCLEOTIDE SEQUENCE [LARGE SCALE GENOMIC DNA]</scope>
    <source>
        <strain evidence="2 3">MER 54</strain>
    </source>
</reference>
<sequence>MMNIAVSDWVVATTREDEMVHGFVDSIATPLGIGFVYVIASDRESTIGHIVDVNLASMKKLPEGGVTTVEQAKSMIDLALSVRDEAWFRELSEHLLMLEAKGDASDEASEGKKQGVNRISADLR</sequence>
<gene>
    <name evidence="2" type="ORF">EJQ19_28450</name>
</gene>